<dbReference type="Proteomes" id="UP000183200">
    <property type="component" value="Unassembled WGS sequence"/>
</dbReference>
<sequence>MQTIDLLPNQIINLLNYSYAIVKKLLEEQGEFFPIGIYVDTTGKIIDSLAFYGDDFPLSNVLIDQMQNDFTKRLASGSIAAYSIVYDAIVRNEQYKDPIDVAIAKFVSNSPHSKGDCFMPYQIIDGKVKFLEPWLE</sequence>
<accession>A0A1G9LBL6</accession>
<keyword evidence="2" id="KW-1185">Reference proteome</keyword>
<dbReference type="OrthoDB" id="763610at2"/>
<proteinExistence type="predicted"/>
<dbReference type="AlphaFoldDB" id="A0A1G9LBL6"/>
<name>A0A1G9LBL6_9SPHI</name>
<reference evidence="2" key="1">
    <citation type="submission" date="2016-10" db="EMBL/GenBank/DDBJ databases">
        <authorList>
            <person name="Varghese N."/>
            <person name="Submissions S."/>
        </authorList>
    </citation>
    <scope>NUCLEOTIDE SEQUENCE [LARGE SCALE GENOMIC DNA]</scope>
    <source>
        <strain evidence="2">DSM 19110</strain>
    </source>
</reference>
<evidence type="ECO:0000313" key="2">
    <source>
        <dbReference type="Proteomes" id="UP000183200"/>
    </source>
</evidence>
<organism evidence="1 2">
    <name type="scientific">Pedobacter steynii</name>
    <dbReference type="NCBI Taxonomy" id="430522"/>
    <lineage>
        <taxon>Bacteria</taxon>
        <taxon>Pseudomonadati</taxon>
        <taxon>Bacteroidota</taxon>
        <taxon>Sphingobacteriia</taxon>
        <taxon>Sphingobacteriales</taxon>
        <taxon>Sphingobacteriaceae</taxon>
        <taxon>Pedobacter</taxon>
    </lineage>
</organism>
<dbReference type="RefSeq" id="WP_074604825.1">
    <property type="nucleotide sequence ID" value="NZ_FNGY01000001.1"/>
</dbReference>
<dbReference type="EMBL" id="FNGY01000001">
    <property type="protein sequence ID" value="SDL59362.1"/>
    <property type="molecule type" value="Genomic_DNA"/>
</dbReference>
<evidence type="ECO:0000313" key="1">
    <source>
        <dbReference type="EMBL" id="SDL59362.1"/>
    </source>
</evidence>
<gene>
    <name evidence="1" type="ORF">SAMN05421820_101838</name>
</gene>
<protein>
    <submittedName>
        <fullName evidence="1">Uncharacterized protein</fullName>
    </submittedName>
</protein>